<proteinExistence type="predicted"/>
<evidence type="ECO:0000313" key="1">
    <source>
        <dbReference type="EMBL" id="GLQ66441.1"/>
    </source>
</evidence>
<dbReference type="Proteomes" id="UP001156629">
    <property type="component" value="Unassembled WGS sequence"/>
</dbReference>
<sequence length="55" mass="6161">MDNVELFVVETDPRRGDIFPLYRTLPSGSVIFTVQEVTAPNNLFVVTSYLTPDSV</sequence>
<protein>
    <submittedName>
        <fullName evidence="1">Uncharacterized protein</fullName>
    </submittedName>
</protein>
<dbReference type="EMBL" id="BSNV01000010">
    <property type="protein sequence ID" value="GLQ66441.1"/>
    <property type="molecule type" value="Genomic_DNA"/>
</dbReference>
<organism evidence="1 2">
    <name type="scientific">Gluconobacter kondonii</name>
    <dbReference type="NCBI Taxonomy" id="941463"/>
    <lineage>
        <taxon>Bacteria</taxon>
        <taxon>Pseudomonadati</taxon>
        <taxon>Pseudomonadota</taxon>
        <taxon>Alphaproteobacteria</taxon>
        <taxon>Acetobacterales</taxon>
        <taxon>Acetobacteraceae</taxon>
        <taxon>Gluconobacter</taxon>
    </lineage>
</organism>
<keyword evidence="2" id="KW-1185">Reference proteome</keyword>
<gene>
    <name evidence="1" type="ORF">GCM10007870_20250</name>
</gene>
<accession>A0ABQ5WSM6</accession>
<reference evidence="2" key="1">
    <citation type="journal article" date="2019" name="Int. J. Syst. Evol. Microbiol.">
        <title>The Global Catalogue of Microorganisms (GCM) 10K type strain sequencing project: providing services to taxonomists for standard genome sequencing and annotation.</title>
        <authorList>
            <consortium name="The Broad Institute Genomics Platform"/>
            <consortium name="The Broad Institute Genome Sequencing Center for Infectious Disease"/>
            <person name="Wu L."/>
            <person name="Ma J."/>
        </authorList>
    </citation>
    <scope>NUCLEOTIDE SEQUENCE [LARGE SCALE GENOMIC DNA]</scope>
    <source>
        <strain evidence="2">NBRC 3266</strain>
    </source>
</reference>
<evidence type="ECO:0000313" key="2">
    <source>
        <dbReference type="Proteomes" id="UP001156629"/>
    </source>
</evidence>
<name>A0ABQ5WSM6_9PROT</name>
<comment type="caution">
    <text evidence="1">The sequence shown here is derived from an EMBL/GenBank/DDBJ whole genome shotgun (WGS) entry which is preliminary data.</text>
</comment>